<dbReference type="EMBL" id="JBANRG010000001">
    <property type="protein sequence ID" value="KAK7473007.1"/>
    <property type="molecule type" value="Genomic_DNA"/>
</dbReference>
<protein>
    <submittedName>
        <fullName evidence="1">Uncharacterized protein</fullName>
    </submittedName>
</protein>
<organism evidence="1 2">
    <name type="scientific">Marasmiellus scandens</name>
    <dbReference type="NCBI Taxonomy" id="2682957"/>
    <lineage>
        <taxon>Eukaryota</taxon>
        <taxon>Fungi</taxon>
        <taxon>Dikarya</taxon>
        <taxon>Basidiomycota</taxon>
        <taxon>Agaricomycotina</taxon>
        <taxon>Agaricomycetes</taxon>
        <taxon>Agaricomycetidae</taxon>
        <taxon>Agaricales</taxon>
        <taxon>Marasmiineae</taxon>
        <taxon>Omphalotaceae</taxon>
        <taxon>Marasmiellus</taxon>
    </lineage>
</organism>
<dbReference type="Proteomes" id="UP001498398">
    <property type="component" value="Unassembled WGS sequence"/>
</dbReference>
<keyword evidence="2" id="KW-1185">Reference proteome</keyword>
<gene>
    <name evidence="1" type="ORF">VKT23_001111</name>
</gene>
<evidence type="ECO:0000313" key="1">
    <source>
        <dbReference type="EMBL" id="KAK7473007.1"/>
    </source>
</evidence>
<proteinExistence type="predicted"/>
<accession>A0ABR1K741</accession>
<name>A0ABR1K741_9AGAR</name>
<evidence type="ECO:0000313" key="2">
    <source>
        <dbReference type="Proteomes" id="UP001498398"/>
    </source>
</evidence>
<comment type="caution">
    <text evidence="1">The sequence shown here is derived from an EMBL/GenBank/DDBJ whole genome shotgun (WGS) entry which is preliminary data.</text>
</comment>
<reference evidence="1 2" key="1">
    <citation type="submission" date="2024-01" db="EMBL/GenBank/DDBJ databases">
        <title>A draft genome for the cacao thread blight pathogen Marasmiellus scandens.</title>
        <authorList>
            <person name="Baruah I.K."/>
            <person name="Leung J."/>
            <person name="Bukari Y."/>
            <person name="Amoako-Attah I."/>
            <person name="Meinhardt L.W."/>
            <person name="Bailey B.A."/>
            <person name="Cohen S.P."/>
        </authorList>
    </citation>
    <scope>NUCLEOTIDE SEQUENCE [LARGE SCALE GENOMIC DNA]</scope>
    <source>
        <strain evidence="1 2">GH-19</strain>
    </source>
</reference>
<sequence>MFSFNKGTHVLATEPTPSNDTALFWSASLNNETDMVYLKVANVGETDLVADIALVFPPTGVITAISLGTPALSPIIGQFNVSNTLEELPQYRLS</sequence>